<dbReference type="GO" id="GO:0005524">
    <property type="term" value="F:ATP binding"/>
    <property type="evidence" value="ECO:0007669"/>
    <property type="project" value="UniProtKB-UniRule"/>
</dbReference>
<dbReference type="EMBL" id="AP026866">
    <property type="protein sequence ID" value="BDS08533.1"/>
    <property type="molecule type" value="Genomic_DNA"/>
</dbReference>
<name>A0AAT9FRG4_9BACT</name>
<dbReference type="InterPro" id="IPR012094">
    <property type="entry name" value="tRNA_Ile_lys_synt"/>
</dbReference>
<comment type="catalytic activity">
    <reaction evidence="5 6">
        <text>cytidine(34) in tRNA(Ile2) + L-lysine + ATP = lysidine(34) in tRNA(Ile2) + AMP + diphosphate + H(+)</text>
        <dbReference type="Rhea" id="RHEA:43744"/>
        <dbReference type="Rhea" id="RHEA-COMP:10625"/>
        <dbReference type="Rhea" id="RHEA-COMP:10670"/>
        <dbReference type="ChEBI" id="CHEBI:15378"/>
        <dbReference type="ChEBI" id="CHEBI:30616"/>
        <dbReference type="ChEBI" id="CHEBI:32551"/>
        <dbReference type="ChEBI" id="CHEBI:33019"/>
        <dbReference type="ChEBI" id="CHEBI:82748"/>
        <dbReference type="ChEBI" id="CHEBI:83665"/>
        <dbReference type="ChEBI" id="CHEBI:456215"/>
        <dbReference type="EC" id="6.3.4.19"/>
    </reaction>
</comment>
<protein>
    <recommendedName>
        <fullName evidence="6">tRNA(Ile)-lysidine synthase</fullName>
        <ecNumber evidence="6">6.3.4.19</ecNumber>
    </recommendedName>
    <alternativeName>
        <fullName evidence="6">tRNA(Ile)-2-lysyl-cytidine synthase</fullName>
    </alternativeName>
    <alternativeName>
        <fullName evidence="6">tRNA(Ile)-lysidine synthetase</fullName>
    </alternativeName>
</protein>
<comment type="function">
    <text evidence="6">Ligates lysine onto the cytidine present at position 34 of the AUA codon-specific tRNA(Ile) that contains the anticodon CAU, in an ATP-dependent manner. Cytidine is converted to lysidine, thus changing the amino acid specificity of the tRNA from methionine to isoleucine.</text>
</comment>
<keyword evidence="2 6" id="KW-0819">tRNA processing</keyword>
<organism evidence="8">
    <name type="scientific">Oceaniferula spumae</name>
    <dbReference type="NCBI Taxonomy" id="2979115"/>
    <lineage>
        <taxon>Bacteria</taxon>
        <taxon>Pseudomonadati</taxon>
        <taxon>Verrucomicrobiota</taxon>
        <taxon>Verrucomicrobiia</taxon>
        <taxon>Verrucomicrobiales</taxon>
        <taxon>Verrucomicrobiaceae</taxon>
        <taxon>Oceaniferula</taxon>
    </lineage>
</organism>
<keyword evidence="4 6" id="KW-0067">ATP-binding</keyword>
<dbReference type="EC" id="6.3.4.19" evidence="6"/>
<dbReference type="NCBIfam" id="TIGR02432">
    <property type="entry name" value="lysidine_TilS_N"/>
    <property type="match status" value="1"/>
</dbReference>
<evidence type="ECO:0000256" key="1">
    <source>
        <dbReference type="ARBA" id="ARBA00022598"/>
    </source>
</evidence>
<dbReference type="PANTHER" id="PTHR43033:SF1">
    <property type="entry name" value="TRNA(ILE)-LYSIDINE SYNTHASE-RELATED"/>
    <property type="match status" value="1"/>
</dbReference>
<dbReference type="HAMAP" id="MF_01161">
    <property type="entry name" value="tRNA_Ile_lys_synt"/>
    <property type="match status" value="1"/>
</dbReference>
<dbReference type="PANTHER" id="PTHR43033">
    <property type="entry name" value="TRNA(ILE)-LYSIDINE SYNTHASE-RELATED"/>
    <property type="match status" value="1"/>
</dbReference>
<feature type="binding site" evidence="6">
    <location>
        <begin position="23"/>
        <end position="28"/>
    </location>
    <ligand>
        <name>ATP</name>
        <dbReference type="ChEBI" id="CHEBI:30616"/>
    </ligand>
</feature>
<keyword evidence="3 6" id="KW-0547">Nucleotide-binding</keyword>
<comment type="subcellular location">
    <subcellularLocation>
        <location evidence="6">Cytoplasm</location>
    </subcellularLocation>
</comment>
<dbReference type="SUPFAM" id="SSF52402">
    <property type="entry name" value="Adenine nucleotide alpha hydrolases-like"/>
    <property type="match status" value="1"/>
</dbReference>
<sequence length="315" mass="35309">MTLPLHSEFLALSQRRRYLLAISGGRDSVALLHALFDHGYSNLVLCHLNHALRGAESGKDAAFVRRLAKKFGLPCEIKRVDVGKIAVQKGESIELAARNARHEFFAECAKSYRCPRVLLAHHADDQAETIMFNLLRGSSGLKGMQLRSEHRVEGRKLEFIRPLLETPRNEIDAYLASSGIRYREDASNAEAFAVRNRLRNEALPLLTEIMGRDIRPALVRAASISSANDQACNEILLSMELEDKQGRLFLPKLLKLPPALLNMAVHDYLKKHAVPQISSDVLARCVNLLEDGAAAKTNLPGGRFFRRKEKRLFID</sequence>
<proteinExistence type="inferred from homology"/>
<reference evidence="8" key="1">
    <citation type="submission" date="2024-07" db="EMBL/GenBank/DDBJ databases">
        <title>Complete genome sequence of Verrucomicrobiaceae bacterium NT6N.</title>
        <authorList>
            <person name="Huang C."/>
            <person name="Takami H."/>
            <person name="Hamasaki K."/>
        </authorList>
    </citation>
    <scope>NUCLEOTIDE SEQUENCE</scope>
    <source>
        <strain evidence="8">NT6N</strain>
    </source>
</reference>
<keyword evidence="6" id="KW-0963">Cytoplasm</keyword>
<dbReference type="Pfam" id="PF01171">
    <property type="entry name" value="ATP_bind_3"/>
    <property type="match status" value="1"/>
</dbReference>
<evidence type="ECO:0000313" key="8">
    <source>
        <dbReference type="EMBL" id="BDS08533.1"/>
    </source>
</evidence>
<evidence type="ECO:0000256" key="6">
    <source>
        <dbReference type="HAMAP-Rule" id="MF_01161"/>
    </source>
</evidence>
<evidence type="ECO:0000256" key="2">
    <source>
        <dbReference type="ARBA" id="ARBA00022694"/>
    </source>
</evidence>
<dbReference type="CDD" id="cd01992">
    <property type="entry name" value="TilS_N"/>
    <property type="match status" value="1"/>
</dbReference>
<comment type="similarity">
    <text evidence="6">Belongs to the tRNA(Ile)-lysidine synthase family.</text>
</comment>
<gene>
    <name evidence="6" type="primary">tilS</name>
    <name evidence="8" type="ORF">NT6N_35730</name>
</gene>
<dbReference type="InterPro" id="IPR014729">
    <property type="entry name" value="Rossmann-like_a/b/a_fold"/>
</dbReference>
<dbReference type="GO" id="GO:0005737">
    <property type="term" value="C:cytoplasm"/>
    <property type="evidence" value="ECO:0007669"/>
    <property type="project" value="UniProtKB-SubCell"/>
</dbReference>
<dbReference type="KEGG" id="osu:NT6N_35730"/>
<dbReference type="Gene3D" id="3.40.50.620">
    <property type="entry name" value="HUPs"/>
    <property type="match status" value="1"/>
</dbReference>
<comment type="domain">
    <text evidence="6">The N-terminal region contains the highly conserved SGGXDS motif, predicted to be a P-loop motif involved in ATP binding.</text>
</comment>
<dbReference type="InterPro" id="IPR012795">
    <property type="entry name" value="tRNA_Ile_lys_synt_N"/>
</dbReference>
<dbReference type="InterPro" id="IPR011063">
    <property type="entry name" value="TilS/TtcA_N"/>
</dbReference>
<dbReference type="AlphaFoldDB" id="A0AAT9FRG4"/>
<dbReference type="GO" id="GO:0032267">
    <property type="term" value="F:tRNA(Ile)-lysidine synthase activity"/>
    <property type="evidence" value="ECO:0007669"/>
    <property type="project" value="UniProtKB-EC"/>
</dbReference>
<feature type="domain" description="tRNA(Ile)-lysidine/2-thiocytidine synthase N-terminal" evidence="7">
    <location>
        <begin position="18"/>
        <end position="201"/>
    </location>
</feature>
<evidence type="ECO:0000259" key="7">
    <source>
        <dbReference type="Pfam" id="PF01171"/>
    </source>
</evidence>
<keyword evidence="1 6" id="KW-0436">Ligase</keyword>
<accession>A0AAT9FRG4</accession>
<dbReference type="GO" id="GO:0006400">
    <property type="term" value="P:tRNA modification"/>
    <property type="evidence" value="ECO:0007669"/>
    <property type="project" value="UniProtKB-UniRule"/>
</dbReference>
<evidence type="ECO:0000256" key="4">
    <source>
        <dbReference type="ARBA" id="ARBA00022840"/>
    </source>
</evidence>
<evidence type="ECO:0000256" key="5">
    <source>
        <dbReference type="ARBA" id="ARBA00048539"/>
    </source>
</evidence>
<evidence type="ECO:0000256" key="3">
    <source>
        <dbReference type="ARBA" id="ARBA00022741"/>
    </source>
</evidence>